<feature type="transmembrane region" description="Helical" evidence="1">
    <location>
        <begin position="80"/>
        <end position="99"/>
    </location>
</feature>
<evidence type="ECO:0000256" key="1">
    <source>
        <dbReference type="SAM" id="Phobius"/>
    </source>
</evidence>
<dbReference type="Proteomes" id="UP000299102">
    <property type="component" value="Unassembled WGS sequence"/>
</dbReference>
<evidence type="ECO:0000313" key="2">
    <source>
        <dbReference type="EMBL" id="GBP09984.1"/>
    </source>
</evidence>
<protein>
    <submittedName>
        <fullName evidence="2">Uncharacterized protein</fullName>
    </submittedName>
</protein>
<reference evidence="2 3" key="1">
    <citation type="journal article" date="2019" name="Commun. Biol.">
        <title>The bagworm genome reveals a unique fibroin gene that provides high tensile strength.</title>
        <authorList>
            <person name="Kono N."/>
            <person name="Nakamura H."/>
            <person name="Ohtoshi R."/>
            <person name="Tomita M."/>
            <person name="Numata K."/>
            <person name="Arakawa K."/>
        </authorList>
    </citation>
    <scope>NUCLEOTIDE SEQUENCE [LARGE SCALE GENOMIC DNA]</scope>
</reference>
<keyword evidence="1" id="KW-0472">Membrane</keyword>
<dbReference type="AlphaFoldDB" id="A0A4C1T772"/>
<keyword evidence="1" id="KW-0812">Transmembrane</keyword>
<proteinExistence type="predicted"/>
<dbReference type="EMBL" id="BGZK01000038">
    <property type="protein sequence ID" value="GBP09984.1"/>
    <property type="molecule type" value="Genomic_DNA"/>
</dbReference>
<gene>
    <name evidence="2" type="ORF">EVAR_92511_1</name>
</gene>
<name>A0A4C1T772_EUMVA</name>
<accession>A0A4C1T772</accession>
<comment type="caution">
    <text evidence="2">The sequence shown here is derived from an EMBL/GenBank/DDBJ whole genome shotgun (WGS) entry which is preliminary data.</text>
</comment>
<keyword evidence="3" id="KW-1185">Reference proteome</keyword>
<sequence length="101" mass="10846">MDALPVRRGGRGRQAAGAGAVKLIGGAGPAVAKCTPHPPQSVTIISNRPISGQLDPLALRRDGSLWMLYRIYYEDCSEELSSFLLLLNSIMILFIHLASPS</sequence>
<keyword evidence="1" id="KW-1133">Transmembrane helix</keyword>
<evidence type="ECO:0000313" key="3">
    <source>
        <dbReference type="Proteomes" id="UP000299102"/>
    </source>
</evidence>
<organism evidence="2 3">
    <name type="scientific">Eumeta variegata</name>
    <name type="common">Bagworm moth</name>
    <name type="synonym">Eumeta japonica</name>
    <dbReference type="NCBI Taxonomy" id="151549"/>
    <lineage>
        <taxon>Eukaryota</taxon>
        <taxon>Metazoa</taxon>
        <taxon>Ecdysozoa</taxon>
        <taxon>Arthropoda</taxon>
        <taxon>Hexapoda</taxon>
        <taxon>Insecta</taxon>
        <taxon>Pterygota</taxon>
        <taxon>Neoptera</taxon>
        <taxon>Endopterygota</taxon>
        <taxon>Lepidoptera</taxon>
        <taxon>Glossata</taxon>
        <taxon>Ditrysia</taxon>
        <taxon>Tineoidea</taxon>
        <taxon>Psychidae</taxon>
        <taxon>Oiketicinae</taxon>
        <taxon>Eumeta</taxon>
    </lineage>
</organism>
<dbReference type="OrthoDB" id="7480422at2759"/>